<name>A0A2M7D5Y0_9BACT</name>
<evidence type="ECO:0000256" key="5">
    <source>
        <dbReference type="RuleBase" id="RU363019"/>
    </source>
</evidence>
<dbReference type="PROSITE" id="PS00170">
    <property type="entry name" value="CSA_PPIASE_1"/>
    <property type="match status" value="1"/>
</dbReference>
<dbReference type="CDD" id="cd00317">
    <property type="entry name" value="cyclophilin"/>
    <property type="match status" value="1"/>
</dbReference>
<dbReference type="PRINTS" id="PR00153">
    <property type="entry name" value="CSAPPISMRASE"/>
</dbReference>
<comment type="similarity">
    <text evidence="2 5">Belongs to the cyclophilin-type PPIase family.</text>
</comment>
<dbReference type="InterPro" id="IPR002130">
    <property type="entry name" value="Cyclophilin-type_PPIase_dom"/>
</dbReference>
<gene>
    <name evidence="7" type="ORF">COS30_02265</name>
</gene>
<evidence type="ECO:0000256" key="2">
    <source>
        <dbReference type="ARBA" id="ARBA00007365"/>
    </source>
</evidence>
<evidence type="ECO:0000256" key="1">
    <source>
        <dbReference type="ARBA" id="ARBA00002388"/>
    </source>
</evidence>
<proteinExistence type="inferred from homology"/>
<dbReference type="PANTHER" id="PTHR45625:SF4">
    <property type="entry name" value="PEPTIDYLPROLYL ISOMERASE DOMAIN AND WD REPEAT-CONTAINING PROTEIN 1"/>
    <property type="match status" value="1"/>
</dbReference>
<evidence type="ECO:0000313" key="7">
    <source>
        <dbReference type="EMBL" id="PIV38410.1"/>
    </source>
</evidence>
<evidence type="ECO:0000259" key="6">
    <source>
        <dbReference type="PROSITE" id="PS50072"/>
    </source>
</evidence>
<dbReference type="GO" id="GO:0003755">
    <property type="term" value="F:peptidyl-prolyl cis-trans isomerase activity"/>
    <property type="evidence" value="ECO:0007669"/>
    <property type="project" value="UniProtKB-UniRule"/>
</dbReference>
<dbReference type="Pfam" id="PF00160">
    <property type="entry name" value="Pro_isomerase"/>
    <property type="match status" value="1"/>
</dbReference>
<organism evidence="7 8">
    <name type="scientific">Candidatus Portnoybacteria bacterium CG02_land_8_20_14_3_00_45_8</name>
    <dbReference type="NCBI Taxonomy" id="1974807"/>
    <lineage>
        <taxon>Bacteria</taxon>
        <taxon>Candidatus Portnoyibacteriota</taxon>
    </lineage>
</organism>
<dbReference type="Gene3D" id="2.40.100.10">
    <property type="entry name" value="Cyclophilin-like"/>
    <property type="match status" value="1"/>
</dbReference>
<dbReference type="PROSITE" id="PS50072">
    <property type="entry name" value="CSA_PPIASE_2"/>
    <property type="match status" value="1"/>
</dbReference>
<dbReference type="InterPro" id="IPR024936">
    <property type="entry name" value="Cyclophilin-type_PPIase"/>
</dbReference>
<feature type="domain" description="PPIase cyclophilin-type" evidence="6">
    <location>
        <begin position="13"/>
        <end position="181"/>
    </location>
</feature>
<dbReference type="GO" id="GO:0006457">
    <property type="term" value="P:protein folding"/>
    <property type="evidence" value="ECO:0007669"/>
    <property type="project" value="InterPro"/>
</dbReference>
<dbReference type="EC" id="5.2.1.8" evidence="5"/>
<dbReference type="InterPro" id="IPR020892">
    <property type="entry name" value="Cyclophilin-type_PPIase_CS"/>
</dbReference>
<comment type="function">
    <text evidence="1 5">PPIases accelerate the folding of proteins. It catalyzes the cis-trans isomerization of proline imidic peptide bonds in oligopeptides.</text>
</comment>
<dbReference type="Proteomes" id="UP000229247">
    <property type="component" value="Unassembled WGS sequence"/>
</dbReference>
<dbReference type="AlphaFoldDB" id="A0A2M7D5Y0"/>
<evidence type="ECO:0000313" key="8">
    <source>
        <dbReference type="Proteomes" id="UP000229247"/>
    </source>
</evidence>
<evidence type="ECO:0000256" key="4">
    <source>
        <dbReference type="ARBA" id="ARBA00023235"/>
    </source>
</evidence>
<comment type="catalytic activity">
    <reaction evidence="5">
        <text>[protein]-peptidylproline (omega=180) = [protein]-peptidylproline (omega=0)</text>
        <dbReference type="Rhea" id="RHEA:16237"/>
        <dbReference type="Rhea" id="RHEA-COMP:10747"/>
        <dbReference type="Rhea" id="RHEA-COMP:10748"/>
        <dbReference type="ChEBI" id="CHEBI:83833"/>
        <dbReference type="ChEBI" id="CHEBI:83834"/>
        <dbReference type="EC" id="5.2.1.8"/>
    </reaction>
</comment>
<reference evidence="8" key="1">
    <citation type="submission" date="2017-09" db="EMBL/GenBank/DDBJ databases">
        <title>Depth-based differentiation of microbial function through sediment-hosted aquifers and enrichment of novel symbionts in the deep terrestrial subsurface.</title>
        <authorList>
            <person name="Probst A.J."/>
            <person name="Ladd B."/>
            <person name="Jarett J.K."/>
            <person name="Geller-Mcgrath D.E."/>
            <person name="Sieber C.M.K."/>
            <person name="Emerson J.B."/>
            <person name="Anantharaman K."/>
            <person name="Thomas B.C."/>
            <person name="Malmstrom R."/>
            <person name="Stieglmeier M."/>
            <person name="Klingl A."/>
            <person name="Woyke T."/>
            <person name="Ryan C.M."/>
            <person name="Banfield J.F."/>
        </authorList>
    </citation>
    <scope>NUCLEOTIDE SEQUENCE [LARGE SCALE GENOMIC DNA]</scope>
</reference>
<protein>
    <recommendedName>
        <fullName evidence="5">Peptidyl-prolyl cis-trans isomerase</fullName>
        <shortName evidence="5">PPIase</shortName>
        <ecNumber evidence="5">5.2.1.8</ecNumber>
    </recommendedName>
</protein>
<evidence type="ECO:0000256" key="3">
    <source>
        <dbReference type="ARBA" id="ARBA00023110"/>
    </source>
</evidence>
<sequence>MTPTFSVNPEKLAGQVAVIETDRGVIKLELFAKDAPKTAANFADLIKKGFYNGLKFHRVVPGFVIQGGDPNGDGSGGPGYKFEDEINPWSLGLSEKVIKSYQALGYQYRQDLTSHKMEAGMLAMANSGPNTNGSQFFIVTDQAQPHLDGKHTVFGRVISGMDVVKKIQQEDIIKKITLSNK</sequence>
<dbReference type="SUPFAM" id="SSF50891">
    <property type="entry name" value="Cyclophilin-like"/>
    <property type="match status" value="1"/>
</dbReference>
<dbReference type="InterPro" id="IPR029000">
    <property type="entry name" value="Cyclophilin-like_dom_sf"/>
</dbReference>
<dbReference type="PANTHER" id="PTHR45625">
    <property type="entry name" value="PEPTIDYL-PROLYL CIS-TRANS ISOMERASE-RELATED"/>
    <property type="match status" value="1"/>
</dbReference>
<accession>A0A2M7D5Y0</accession>
<dbReference type="InterPro" id="IPR044666">
    <property type="entry name" value="Cyclophilin_A-like"/>
</dbReference>
<keyword evidence="4 5" id="KW-0413">Isomerase</keyword>
<dbReference type="PIRSF" id="PIRSF001467">
    <property type="entry name" value="Peptidylpro_ismrse"/>
    <property type="match status" value="1"/>
</dbReference>
<keyword evidence="3 5" id="KW-0697">Rotamase</keyword>
<comment type="caution">
    <text evidence="7">The sequence shown here is derived from an EMBL/GenBank/DDBJ whole genome shotgun (WGS) entry which is preliminary data.</text>
</comment>
<dbReference type="EMBL" id="PEUE01000053">
    <property type="protein sequence ID" value="PIV38410.1"/>
    <property type="molecule type" value="Genomic_DNA"/>
</dbReference>